<evidence type="ECO:0000313" key="1">
    <source>
        <dbReference type="EMBL" id="MBD2318694.1"/>
    </source>
</evidence>
<dbReference type="InterPro" id="IPR029060">
    <property type="entry name" value="PIN-like_dom_sf"/>
</dbReference>
<sequence length="150" mass="16972">MIILLDAGPLGILTNPKARPLNLECRQWMKELLLKNYRVILPEIADYEVRRELIRAKRLEGIQRLDDWKSRLEYQPLTTATMLKAAEFWAEARQTGKPTASPEALDGDVILAAQASLIAESQGDRMVVVATTNVGHLERFVNAKYWQAIA</sequence>
<evidence type="ECO:0000313" key="2">
    <source>
        <dbReference type="Proteomes" id="UP000618445"/>
    </source>
</evidence>
<reference evidence="1 2" key="1">
    <citation type="journal article" date="2020" name="ISME J.">
        <title>Comparative genomics reveals insights into cyanobacterial evolution and habitat adaptation.</title>
        <authorList>
            <person name="Chen M.Y."/>
            <person name="Teng W.K."/>
            <person name="Zhao L."/>
            <person name="Hu C.X."/>
            <person name="Zhou Y.K."/>
            <person name="Han B.P."/>
            <person name="Song L.R."/>
            <person name="Shu W.S."/>
        </authorList>
    </citation>
    <scope>NUCLEOTIDE SEQUENCE [LARGE SCALE GENOMIC DNA]</scope>
    <source>
        <strain evidence="1 2">FACHB-1050</strain>
    </source>
</reference>
<dbReference type="SUPFAM" id="SSF88723">
    <property type="entry name" value="PIN domain-like"/>
    <property type="match status" value="1"/>
</dbReference>
<accession>A0ABR8CDM0</accession>
<keyword evidence="2" id="KW-1185">Reference proteome</keyword>
<proteinExistence type="predicted"/>
<dbReference type="Proteomes" id="UP000618445">
    <property type="component" value="Unassembled WGS sequence"/>
</dbReference>
<organism evidence="1 2">
    <name type="scientific">Phormidium tenue FACHB-1050</name>
    <dbReference type="NCBI Taxonomy" id="2692857"/>
    <lineage>
        <taxon>Bacteria</taxon>
        <taxon>Bacillati</taxon>
        <taxon>Cyanobacteriota</taxon>
        <taxon>Cyanophyceae</taxon>
        <taxon>Oscillatoriophycideae</taxon>
        <taxon>Oscillatoriales</taxon>
        <taxon>Oscillatoriaceae</taxon>
        <taxon>Phormidium</taxon>
    </lineage>
</organism>
<name>A0ABR8CDM0_9CYAN</name>
<gene>
    <name evidence="1" type="ORF">H6G05_17805</name>
</gene>
<dbReference type="RefSeq" id="WP_190579928.1">
    <property type="nucleotide sequence ID" value="NZ_CAWPQU010000027.1"/>
</dbReference>
<dbReference type="Gene3D" id="3.40.50.1010">
    <property type="entry name" value="5'-nuclease"/>
    <property type="match status" value="1"/>
</dbReference>
<protein>
    <submittedName>
        <fullName evidence="1">Nucleic acid-binding protein</fullName>
    </submittedName>
</protein>
<dbReference type="EMBL" id="JACJQY010000033">
    <property type="protein sequence ID" value="MBD2318694.1"/>
    <property type="molecule type" value="Genomic_DNA"/>
</dbReference>
<comment type="caution">
    <text evidence="1">The sequence shown here is derived from an EMBL/GenBank/DDBJ whole genome shotgun (WGS) entry which is preliminary data.</text>
</comment>